<feature type="transmembrane region" description="Helical" evidence="5">
    <location>
        <begin position="360"/>
        <end position="380"/>
    </location>
</feature>
<feature type="domain" description="O-antigen ligase-related" evidence="6">
    <location>
        <begin position="196"/>
        <end position="345"/>
    </location>
</feature>
<keyword evidence="4 5" id="KW-0472">Membrane</keyword>
<dbReference type="GO" id="GO:0016874">
    <property type="term" value="F:ligase activity"/>
    <property type="evidence" value="ECO:0007669"/>
    <property type="project" value="UniProtKB-KW"/>
</dbReference>
<dbReference type="Proteomes" id="UP000199377">
    <property type="component" value="Unassembled WGS sequence"/>
</dbReference>
<dbReference type="PANTHER" id="PTHR37422:SF13">
    <property type="entry name" value="LIPOPOLYSACCHARIDE BIOSYNTHESIS PROTEIN PA4999-RELATED"/>
    <property type="match status" value="1"/>
</dbReference>
<dbReference type="AlphaFoldDB" id="A0A1I3IWQ6"/>
<dbReference type="STRING" id="1114924.SAMN05216258_107259"/>
<feature type="transmembrane region" description="Helical" evidence="5">
    <location>
        <begin position="209"/>
        <end position="229"/>
    </location>
</feature>
<feature type="transmembrane region" description="Helical" evidence="5">
    <location>
        <begin position="121"/>
        <end position="142"/>
    </location>
</feature>
<keyword evidence="8" id="KW-1185">Reference proteome</keyword>
<evidence type="ECO:0000256" key="5">
    <source>
        <dbReference type="SAM" id="Phobius"/>
    </source>
</evidence>
<feature type="transmembrane region" description="Helical" evidence="5">
    <location>
        <begin position="29"/>
        <end position="50"/>
    </location>
</feature>
<dbReference type="GO" id="GO:0016020">
    <property type="term" value="C:membrane"/>
    <property type="evidence" value="ECO:0007669"/>
    <property type="project" value="UniProtKB-SubCell"/>
</dbReference>
<feature type="transmembrane region" description="Helical" evidence="5">
    <location>
        <begin position="241"/>
        <end position="261"/>
    </location>
</feature>
<name>A0A1I3IWQ6_9RHOB</name>
<dbReference type="PANTHER" id="PTHR37422">
    <property type="entry name" value="TEICHURONIC ACID BIOSYNTHESIS PROTEIN TUAE"/>
    <property type="match status" value="1"/>
</dbReference>
<keyword evidence="3 5" id="KW-1133">Transmembrane helix</keyword>
<evidence type="ECO:0000259" key="6">
    <source>
        <dbReference type="Pfam" id="PF04932"/>
    </source>
</evidence>
<evidence type="ECO:0000313" key="8">
    <source>
        <dbReference type="Proteomes" id="UP000199377"/>
    </source>
</evidence>
<feature type="transmembrane region" description="Helical" evidence="5">
    <location>
        <begin position="332"/>
        <end position="353"/>
    </location>
</feature>
<dbReference type="InterPro" id="IPR007016">
    <property type="entry name" value="O-antigen_ligase-rel_domated"/>
</dbReference>
<dbReference type="EMBL" id="FOQH01000007">
    <property type="protein sequence ID" value="SFI52392.1"/>
    <property type="molecule type" value="Genomic_DNA"/>
</dbReference>
<proteinExistence type="predicted"/>
<dbReference type="Pfam" id="PF04932">
    <property type="entry name" value="Wzy_C"/>
    <property type="match status" value="1"/>
</dbReference>
<feature type="transmembrane region" description="Helical" evidence="5">
    <location>
        <begin position="162"/>
        <end position="180"/>
    </location>
</feature>
<feature type="transmembrane region" description="Helical" evidence="5">
    <location>
        <begin position="91"/>
        <end position="109"/>
    </location>
</feature>
<evidence type="ECO:0000256" key="4">
    <source>
        <dbReference type="ARBA" id="ARBA00023136"/>
    </source>
</evidence>
<evidence type="ECO:0000256" key="2">
    <source>
        <dbReference type="ARBA" id="ARBA00022692"/>
    </source>
</evidence>
<sequence length="412" mass="43744">MTWLLAAGLAVYPSTQLRLGGLPLGPGELLLLAWLGLAALRLTLAGGAAFGPALARISLFWLTLALALCAGAAVGFAREPFQYWSGIAHDVMAYTLLASLACMMAIDLAEPARRRRAIRRAAALGAGSMLLQMADAWGPLALPGVDPWFYDRLRGWSLDPNQLGFFALFVALLAVHLAETAPRLREALAMLPLLGVALTTGLLTRSDTFVVALMAAGSLYLMLKSVTWLRDVPMGPTLRGGVAALGLLSLPLAAASAAPFLSAAVERVEQTSAEVYAEDGQGDLRFHLWAEAWEKGLWSGLIGYGPGPHLTSKSWKQPPPYKFEAHNTSLDLLTQGGIVATSAFLLLCLTTVGAAWRARLAALAALVAGLAVFSMFHFVVRHPLFWFGVAVCLLEATRPARAGHAAAGEIRS</sequence>
<comment type="subcellular location">
    <subcellularLocation>
        <location evidence="1">Membrane</location>
        <topology evidence="1">Multi-pass membrane protein</topology>
    </subcellularLocation>
</comment>
<evidence type="ECO:0000313" key="7">
    <source>
        <dbReference type="EMBL" id="SFI52392.1"/>
    </source>
</evidence>
<evidence type="ECO:0000256" key="3">
    <source>
        <dbReference type="ARBA" id="ARBA00022989"/>
    </source>
</evidence>
<protein>
    <submittedName>
        <fullName evidence="7">O-Antigen ligase</fullName>
    </submittedName>
</protein>
<evidence type="ECO:0000256" key="1">
    <source>
        <dbReference type="ARBA" id="ARBA00004141"/>
    </source>
</evidence>
<gene>
    <name evidence="7" type="ORF">SAMN05216258_107259</name>
</gene>
<dbReference type="InterPro" id="IPR051533">
    <property type="entry name" value="WaaL-like"/>
</dbReference>
<accession>A0A1I3IWQ6</accession>
<feature type="transmembrane region" description="Helical" evidence="5">
    <location>
        <begin position="57"/>
        <end position="76"/>
    </location>
</feature>
<organism evidence="7 8">
    <name type="scientific">Albimonas pacifica</name>
    <dbReference type="NCBI Taxonomy" id="1114924"/>
    <lineage>
        <taxon>Bacteria</taxon>
        <taxon>Pseudomonadati</taxon>
        <taxon>Pseudomonadota</taxon>
        <taxon>Alphaproteobacteria</taxon>
        <taxon>Rhodobacterales</taxon>
        <taxon>Paracoccaceae</taxon>
        <taxon>Albimonas</taxon>
    </lineage>
</organism>
<dbReference type="RefSeq" id="WP_092861333.1">
    <property type="nucleotide sequence ID" value="NZ_FOQH01000007.1"/>
</dbReference>
<keyword evidence="2 5" id="KW-0812">Transmembrane</keyword>
<feature type="transmembrane region" description="Helical" evidence="5">
    <location>
        <begin position="187"/>
        <end position="203"/>
    </location>
</feature>
<reference evidence="7 8" key="1">
    <citation type="submission" date="2016-10" db="EMBL/GenBank/DDBJ databases">
        <authorList>
            <person name="de Groot N.N."/>
        </authorList>
    </citation>
    <scope>NUCLEOTIDE SEQUENCE [LARGE SCALE GENOMIC DNA]</scope>
    <source>
        <strain evidence="7 8">CGMCC 1.11030</strain>
    </source>
</reference>
<dbReference type="OrthoDB" id="7813325at2"/>
<keyword evidence="7" id="KW-0436">Ligase</keyword>